<gene>
    <name evidence="2" type="ORF">CRG98_048742</name>
</gene>
<comment type="caution">
    <text evidence="2">The sequence shown here is derived from an EMBL/GenBank/DDBJ whole genome shotgun (WGS) entry which is preliminary data.</text>
</comment>
<keyword evidence="3" id="KW-1185">Reference proteome</keyword>
<evidence type="ECO:0000313" key="2">
    <source>
        <dbReference type="EMBL" id="PKI30867.1"/>
    </source>
</evidence>
<dbReference type="AlphaFoldDB" id="A0A2I0HGN1"/>
<feature type="non-terminal residue" evidence="2">
    <location>
        <position position="1"/>
    </location>
</feature>
<keyword evidence="1" id="KW-1133">Transmembrane helix</keyword>
<keyword evidence="1" id="KW-0472">Membrane</keyword>
<name>A0A2I0HGN1_PUNGR</name>
<feature type="non-terminal residue" evidence="2">
    <location>
        <position position="49"/>
    </location>
</feature>
<feature type="transmembrane region" description="Helical" evidence="1">
    <location>
        <begin position="25"/>
        <end position="43"/>
    </location>
</feature>
<evidence type="ECO:0000313" key="3">
    <source>
        <dbReference type="Proteomes" id="UP000233551"/>
    </source>
</evidence>
<keyword evidence="1" id="KW-0812">Transmembrane</keyword>
<proteinExistence type="predicted"/>
<organism evidence="2 3">
    <name type="scientific">Punica granatum</name>
    <name type="common">Pomegranate</name>
    <dbReference type="NCBI Taxonomy" id="22663"/>
    <lineage>
        <taxon>Eukaryota</taxon>
        <taxon>Viridiplantae</taxon>
        <taxon>Streptophyta</taxon>
        <taxon>Embryophyta</taxon>
        <taxon>Tracheophyta</taxon>
        <taxon>Spermatophyta</taxon>
        <taxon>Magnoliopsida</taxon>
        <taxon>eudicotyledons</taxon>
        <taxon>Gunneridae</taxon>
        <taxon>Pentapetalae</taxon>
        <taxon>rosids</taxon>
        <taxon>malvids</taxon>
        <taxon>Myrtales</taxon>
        <taxon>Lythraceae</taxon>
        <taxon>Punica</taxon>
    </lineage>
</organism>
<protein>
    <submittedName>
        <fullName evidence="2">Uncharacterized protein</fullName>
    </submittedName>
</protein>
<accession>A0A2I0HGN1</accession>
<dbReference type="Proteomes" id="UP000233551">
    <property type="component" value="Unassembled WGS sequence"/>
</dbReference>
<evidence type="ECO:0000256" key="1">
    <source>
        <dbReference type="SAM" id="Phobius"/>
    </source>
</evidence>
<sequence>GSVPFGNVPTTFLLRGSSPSGTSRLLFSIGVINFGYVQTTFLLRGRPLR</sequence>
<reference evidence="2 3" key="1">
    <citation type="submission" date="2017-11" db="EMBL/GenBank/DDBJ databases">
        <title>De-novo sequencing of pomegranate (Punica granatum L.) genome.</title>
        <authorList>
            <person name="Akparov Z."/>
            <person name="Amiraslanov A."/>
            <person name="Hajiyeva S."/>
            <person name="Abbasov M."/>
            <person name="Kaur K."/>
            <person name="Hamwieh A."/>
            <person name="Solovyev V."/>
            <person name="Salamov A."/>
            <person name="Braich B."/>
            <person name="Kosarev P."/>
            <person name="Mahmoud A."/>
            <person name="Hajiyev E."/>
            <person name="Babayeva S."/>
            <person name="Izzatullayeva V."/>
            <person name="Mammadov A."/>
            <person name="Mammadov A."/>
            <person name="Sharifova S."/>
            <person name="Ojaghi J."/>
            <person name="Eynullazada K."/>
            <person name="Bayramov B."/>
            <person name="Abdulazimova A."/>
            <person name="Shahmuradov I."/>
        </authorList>
    </citation>
    <scope>NUCLEOTIDE SEQUENCE [LARGE SCALE GENOMIC DNA]</scope>
    <source>
        <strain evidence="3">cv. AG2017</strain>
        <tissue evidence="2">Leaf</tissue>
    </source>
</reference>
<dbReference type="EMBL" id="PGOL01022721">
    <property type="protein sequence ID" value="PKI30867.1"/>
    <property type="molecule type" value="Genomic_DNA"/>
</dbReference>